<proteinExistence type="predicted"/>
<keyword evidence="3" id="KW-1185">Reference proteome</keyword>
<reference evidence="2" key="1">
    <citation type="journal article" date="2021" name="Nat. Commun.">
        <title>Genetic determinants of endophytism in the Arabidopsis root mycobiome.</title>
        <authorList>
            <person name="Mesny F."/>
            <person name="Miyauchi S."/>
            <person name="Thiergart T."/>
            <person name="Pickel B."/>
            <person name="Atanasova L."/>
            <person name="Karlsson M."/>
            <person name="Huettel B."/>
            <person name="Barry K.W."/>
            <person name="Haridas S."/>
            <person name="Chen C."/>
            <person name="Bauer D."/>
            <person name="Andreopoulos W."/>
            <person name="Pangilinan J."/>
            <person name="LaButti K."/>
            <person name="Riley R."/>
            <person name="Lipzen A."/>
            <person name="Clum A."/>
            <person name="Drula E."/>
            <person name="Henrissat B."/>
            <person name="Kohler A."/>
            <person name="Grigoriev I.V."/>
            <person name="Martin F.M."/>
            <person name="Hacquard S."/>
        </authorList>
    </citation>
    <scope>NUCLEOTIDE SEQUENCE</scope>
    <source>
        <strain evidence="2">MPI-CAGE-AT-0147</strain>
    </source>
</reference>
<evidence type="ECO:0000256" key="1">
    <source>
        <dbReference type="SAM" id="Coils"/>
    </source>
</evidence>
<name>A0A9P9DJ64_9HYPO</name>
<evidence type="ECO:0000313" key="3">
    <source>
        <dbReference type="Proteomes" id="UP000738349"/>
    </source>
</evidence>
<dbReference type="OrthoDB" id="5406275at2759"/>
<dbReference type="AlphaFoldDB" id="A0A9P9DJ64"/>
<dbReference type="PANTHER" id="PTHR33488:SF2">
    <property type="entry name" value="EARLY ENDOSOME ANTIGEN 1-LIKE"/>
    <property type="match status" value="1"/>
</dbReference>
<sequence length="712" mass="79834">MGDHTEPNGQDPEIEELHLSDTDDETLGLDDAVQNAQLIHLVRTAPGAELFVNSVAEELLKVGQSNWGRLLGAAPDALGRLGQCFVIASDPMASSLVFPDSAGLQYKSLKANLVHCSDLGRGAFREAEARMKKVSLVAQAVCEPGGTIDMVIEAVDDEDLAELDLPDQLAALKRVSKDCIDDTRAIKEKFDAWSQFANSVYIACVDKEEDLGHDQNDLDDQVKGKKLVVRMKKTHVDDTKAQTAEYRSQLKSRQDEFVGARKSHSSGTWTDLGVKAGEAIVDTAMGMLNPFSGFSFSLGWGKESKTHQEHYVPDPHDPIGQQDAGYVLADRLLNVVHGFAELLTLGPERLNGVDWDRLTGRSDNYGGISYISQAMSSTVAQFHKERSGVTTQVRRAIVPADLVATEIRKIIRDERNIREKTEQLVADCAGNWRSQVQGVETALVDITASGLELAKQKATEKQERREARSRTTKMSRAELRFERFRIAQQSLFDAETRLNQRLEEELKATEEFNRMDLQLQELLSSQVTMAKVKEIVGECVMHLQDFCKRLDDLNKFFTDMQYYIEDIDKNRIDPFAQGAKTTLELGRRAKAQTDEKKRLKQEAANKRKLEQLRIRALELKGHYLVAQAMANTYTEVSTRHIIPGVEKIDRLSLPGAKSMTKEERAQKIVEVGELAKRARRDVKLLANTRKDQFVMAMSEHRGEIREAVQIQN</sequence>
<dbReference type="PANTHER" id="PTHR33488">
    <property type="entry name" value="ZGC:162509"/>
    <property type="match status" value="1"/>
</dbReference>
<dbReference type="Proteomes" id="UP000738349">
    <property type="component" value="Unassembled WGS sequence"/>
</dbReference>
<evidence type="ECO:0000313" key="2">
    <source>
        <dbReference type="EMBL" id="KAH7121635.1"/>
    </source>
</evidence>
<gene>
    <name evidence="2" type="ORF">EDB81DRAFT_872900</name>
</gene>
<accession>A0A9P9DJ64</accession>
<organism evidence="2 3">
    <name type="scientific">Dactylonectria macrodidyma</name>
    <dbReference type="NCBI Taxonomy" id="307937"/>
    <lineage>
        <taxon>Eukaryota</taxon>
        <taxon>Fungi</taxon>
        <taxon>Dikarya</taxon>
        <taxon>Ascomycota</taxon>
        <taxon>Pezizomycotina</taxon>
        <taxon>Sordariomycetes</taxon>
        <taxon>Hypocreomycetidae</taxon>
        <taxon>Hypocreales</taxon>
        <taxon>Nectriaceae</taxon>
        <taxon>Dactylonectria</taxon>
    </lineage>
</organism>
<dbReference type="EMBL" id="JAGMUV010000024">
    <property type="protein sequence ID" value="KAH7121635.1"/>
    <property type="molecule type" value="Genomic_DNA"/>
</dbReference>
<feature type="coiled-coil region" evidence="1">
    <location>
        <begin position="589"/>
        <end position="620"/>
    </location>
</feature>
<comment type="caution">
    <text evidence="2">The sequence shown here is derived from an EMBL/GenBank/DDBJ whole genome shotgun (WGS) entry which is preliminary data.</text>
</comment>
<keyword evidence="1" id="KW-0175">Coiled coil</keyword>
<protein>
    <submittedName>
        <fullName evidence="2">Uncharacterized protein</fullName>
    </submittedName>
</protein>